<keyword evidence="1" id="KW-0175">Coiled coil</keyword>
<organism evidence="2">
    <name type="scientific">marine sediment metagenome</name>
    <dbReference type="NCBI Taxonomy" id="412755"/>
    <lineage>
        <taxon>unclassified sequences</taxon>
        <taxon>metagenomes</taxon>
        <taxon>ecological metagenomes</taxon>
    </lineage>
</organism>
<gene>
    <name evidence="2" type="ORF">LCGC14_1816010</name>
</gene>
<sequence>MTLQVIGKIAMQDPTCEKCGTKIQIWKYTDTVKCKECGASYKLIVSELHDLHIDYEFEFAEFRCVNVTTFANCDNICPAPEMYCKEHVSDVSFDAVKSSINYAVKRLSDAKDNLERMEESKKIYLIQEVSGINGQDDSIREDKNGED</sequence>
<protein>
    <submittedName>
        <fullName evidence="2">Uncharacterized protein</fullName>
    </submittedName>
</protein>
<reference evidence="2" key="1">
    <citation type="journal article" date="2015" name="Nature">
        <title>Complex archaea that bridge the gap between prokaryotes and eukaryotes.</title>
        <authorList>
            <person name="Spang A."/>
            <person name="Saw J.H."/>
            <person name="Jorgensen S.L."/>
            <person name="Zaremba-Niedzwiedzka K."/>
            <person name="Martijn J."/>
            <person name="Lind A.E."/>
            <person name="van Eijk R."/>
            <person name="Schleper C."/>
            <person name="Guy L."/>
            <person name="Ettema T.J."/>
        </authorList>
    </citation>
    <scope>NUCLEOTIDE SEQUENCE</scope>
</reference>
<proteinExistence type="predicted"/>
<comment type="caution">
    <text evidence="2">The sequence shown here is derived from an EMBL/GenBank/DDBJ whole genome shotgun (WGS) entry which is preliminary data.</text>
</comment>
<feature type="coiled-coil region" evidence="1">
    <location>
        <begin position="100"/>
        <end position="127"/>
    </location>
</feature>
<name>A0A0F9GKG7_9ZZZZ</name>
<evidence type="ECO:0000313" key="2">
    <source>
        <dbReference type="EMBL" id="KKL99278.1"/>
    </source>
</evidence>
<accession>A0A0F9GKG7</accession>
<dbReference type="AlphaFoldDB" id="A0A0F9GKG7"/>
<dbReference type="EMBL" id="LAZR01017714">
    <property type="protein sequence ID" value="KKL99278.1"/>
    <property type="molecule type" value="Genomic_DNA"/>
</dbReference>
<evidence type="ECO:0000256" key="1">
    <source>
        <dbReference type="SAM" id="Coils"/>
    </source>
</evidence>